<dbReference type="InterPro" id="IPR050336">
    <property type="entry name" value="Chromosome_partition/occlusion"/>
</dbReference>
<dbReference type="Gene3D" id="3.90.1530.10">
    <property type="entry name" value="Conserved hypothetical protein from pyrococcus furiosus pfu- 392566-001, ParB domain"/>
    <property type="match status" value="1"/>
</dbReference>
<gene>
    <name evidence="1" type="ORF">TH606_01760</name>
</gene>
<dbReference type="GO" id="GO:0005694">
    <property type="term" value="C:chromosome"/>
    <property type="evidence" value="ECO:0007669"/>
    <property type="project" value="TreeGrafter"/>
</dbReference>
<comment type="caution">
    <text evidence="1">The sequence shown here is derived from an EMBL/GenBank/DDBJ whole genome shotgun (WGS) entry which is preliminary data.</text>
</comment>
<dbReference type="GO" id="GO:0007059">
    <property type="term" value="P:chromosome segregation"/>
    <property type="evidence" value="ECO:0007669"/>
    <property type="project" value="TreeGrafter"/>
</dbReference>
<accession>A0A177E917</accession>
<dbReference type="PANTHER" id="PTHR33375">
    <property type="entry name" value="CHROMOSOME-PARTITIONING PROTEIN PARB-RELATED"/>
    <property type="match status" value="1"/>
</dbReference>
<dbReference type="Proteomes" id="UP000076964">
    <property type="component" value="Unassembled WGS sequence"/>
</dbReference>
<dbReference type="AlphaFoldDB" id="A0A177E917"/>
<organism evidence="1 2">
    <name type="scientific">Thermodesulfatator autotrophicus</name>
    <dbReference type="NCBI Taxonomy" id="1795632"/>
    <lineage>
        <taxon>Bacteria</taxon>
        <taxon>Pseudomonadati</taxon>
        <taxon>Thermodesulfobacteriota</taxon>
        <taxon>Thermodesulfobacteria</taxon>
        <taxon>Thermodesulfobacteriales</taxon>
        <taxon>Thermodesulfatatoraceae</taxon>
        <taxon>Thermodesulfatator</taxon>
    </lineage>
</organism>
<dbReference type="InterPro" id="IPR036086">
    <property type="entry name" value="ParB/Sulfiredoxin_sf"/>
</dbReference>
<evidence type="ECO:0000313" key="2">
    <source>
        <dbReference type="Proteomes" id="UP000076964"/>
    </source>
</evidence>
<dbReference type="EMBL" id="LSFI01000005">
    <property type="protein sequence ID" value="OAG28454.1"/>
    <property type="molecule type" value="Genomic_DNA"/>
</dbReference>
<protein>
    <recommendedName>
        <fullName evidence="3">ParB/Sulfiredoxin domain-containing protein</fullName>
    </recommendedName>
</protein>
<reference evidence="1 2" key="1">
    <citation type="submission" date="2016-02" db="EMBL/GenBank/DDBJ databases">
        <title>Draft genome sequence of Thermodesulfatator sp. S606.</title>
        <authorList>
            <person name="Lai Q."/>
            <person name="Cao J."/>
            <person name="Dupont S."/>
            <person name="Shao Z."/>
            <person name="Jebbar M."/>
            <person name="Alain K."/>
        </authorList>
    </citation>
    <scope>NUCLEOTIDE SEQUENCE [LARGE SCALE GENOMIC DNA]</scope>
    <source>
        <strain evidence="1 2">S606</strain>
    </source>
</reference>
<keyword evidence="2" id="KW-1185">Reference proteome</keyword>
<dbReference type="PANTHER" id="PTHR33375:SF1">
    <property type="entry name" value="CHROMOSOME-PARTITIONING PROTEIN PARB-RELATED"/>
    <property type="match status" value="1"/>
</dbReference>
<evidence type="ECO:0000313" key="1">
    <source>
        <dbReference type="EMBL" id="OAG28454.1"/>
    </source>
</evidence>
<sequence>MTPECKLIYIEKINFEDKTYFISYPSRATHLKESVKRVGVIVPPLLKLCSKGFQIISGWGRLEAARELNFEKIICHLLPPEADELFCLNLVVEENLTSRGLNLVEKALAVEKYRNYISDEEIIKEILPRLGLPPHYYHFETLRAISSLGEETWELVVAEKLNPKVATRLAKLDERSRKRFLLLLKELKLSISRQRLLWEMLEDLSRKSGKSFELILEEDFITSLLNEKNISFQQKTEKLFKWLAHKLRPVIAAREEKAKVLSRSLHKLGAKIEIDPSGEKDLMRLEIAFKSLEELEKKWFQIKETLAKQL</sequence>
<dbReference type="STRING" id="1795632.TH606_01760"/>
<dbReference type="SUPFAM" id="SSF110849">
    <property type="entry name" value="ParB/Sulfiredoxin"/>
    <property type="match status" value="1"/>
</dbReference>
<evidence type="ECO:0008006" key="3">
    <source>
        <dbReference type="Google" id="ProtNLM"/>
    </source>
</evidence>
<dbReference type="GO" id="GO:0045881">
    <property type="term" value="P:positive regulation of sporulation resulting in formation of a cellular spore"/>
    <property type="evidence" value="ECO:0007669"/>
    <property type="project" value="TreeGrafter"/>
</dbReference>
<proteinExistence type="predicted"/>
<name>A0A177E917_9BACT</name>